<comment type="pathway">
    <text evidence="1 13">Cofactor biosynthesis; ubiquinone biosynthesis [regulation].</text>
</comment>
<dbReference type="CDD" id="cd13972">
    <property type="entry name" value="UbiB"/>
    <property type="match status" value="1"/>
</dbReference>
<dbReference type="InterPro" id="IPR004147">
    <property type="entry name" value="ABC1_dom"/>
</dbReference>
<sequence length="548" mass="62604">MIGARQALRLFRINWVLLRHGLDEVILATHLFRPLRWVLYLTPWYWLRRDLPAYPVRVRLVLEDLGPIFVKFGQILSTRRDLLPDDLAVELAKLQDRVPPFPGAQAQALIEKAWGRPVGEVLDEFELRPLASASVAQVHTGRLKDGTEVVVKVLRPGIEKTIRQDIDLLYTIARLAERYWPDGRRLRPVEVVQEYEKTIFDELDLQREAANCSQLRRNWLHSEMLYIPEVYWDWTRASVLVMERIYGTPVADVPRLKAQGVSMKLLGERGVEIFFTQVFRDNFFHADMHPGNIFVEPSGRYIAVDFGIVGTLTSDDQRYLAENLLAFFERDYRRVAELHVESGWVPPGTRVDEFESAIRTVCEPIFEKPLSEISFGHFLVRLFQTARRFDMEVQPQLVLLEKTLLNIEGLGRMLYPELDLWTTAKPYMERWMRDQIGVKGLAKRTRRNLLTIADQLPDLPLVVHRILHAADLDARRTLAAAKTVNDHDRAAEARAGLSARALAGATLAVCGTLVLVLGPGQWLPPQLALGLVGASWFGGAWLLFSTGR</sequence>
<evidence type="ECO:0000313" key="15">
    <source>
        <dbReference type="EMBL" id="AUB79762.1"/>
    </source>
</evidence>
<dbReference type="InterPro" id="IPR011009">
    <property type="entry name" value="Kinase-like_dom_sf"/>
</dbReference>
<gene>
    <name evidence="13" type="primary">ubiB</name>
    <name evidence="15" type="ORF">THSYN_01510</name>
</gene>
<keyword evidence="10 13" id="KW-0067">ATP-binding</keyword>
<dbReference type="GO" id="GO:0010795">
    <property type="term" value="P:regulation of ubiquinone biosynthetic process"/>
    <property type="evidence" value="ECO:0007669"/>
    <property type="project" value="UniProtKB-UniRule"/>
</dbReference>
<feature type="domain" description="ABC1 atypical kinase-like" evidence="14">
    <location>
        <begin position="93"/>
        <end position="339"/>
    </location>
</feature>
<keyword evidence="15" id="KW-0830">Ubiquinone</keyword>
<name>A0A2K8U2F3_9GAMM</name>
<comment type="function">
    <text evidence="13">Is probably a protein kinase regulator of UbiI activity which is involved in aerobic coenzyme Q (ubiquinone) biosynthesis.</text>
</comment>
<dbReference type="OrthoDB" id="9795390at2"/>
<comment type="subcellular location">
    <subcellularLocation>
        <location evidence="13">Cell membrane</location>
        <topology evidence="13">Single-pass membrane protein</topology>
    </subcellularLocation>
</comment>
<dbReference type="HAMAP" id="MF_00414">
    <property type="entry name" value="UbiB"/>
    <property type="match status" value="1"/>
</dbReference>
<evidence type="ECO:0000256" key="7">
    <source>
        <dbReference type="ARBA" id="ARBA00022692"/>
    </source>
</evidence>
<keyword evidence="16" id="KW-1185">Reference proteome</keyword>
<keyword evidence="12 13" id="KW-0472">Membrane</keyword>
<dbReference type="NCBIfam" id="TIGR01982">
    <property type="entry name" value="UbiB"/>
    <property type="match status" value="1"/>
</dbReference>
<evidence type="ECO:0000256" key="6">
    <source>
        <dbReference type="ARBA" id="ARBA00022688"/>
    </source>
</evidence>
<evidence type="ECO:0000256" key="13">
    <source>
        <dbReference type="HAMAP-Rule" id="MF_00414"/>
    </source>
</evidence>
<dbReference type="SUPFAM" id="SSF56112">
    <property type="entry name" value="Protein kinase-like (PK-like)"/>
    <property type="match status" value="1"/>
</dbReference>
<comment type="similarity">
    <text evidence="13">Belongs to the ABC1 family. UbiB subfamily.</text>
</comment>
<evidence type="ECO:0000259" key="14">
    <source>
        <dbReference type="Pfam" id="PF03109"/>
    </source>
</evidence>
<organism evidence="15 16">
    <name type="scientific">Candidatus Thiodictyon syntrophicum</name>
    <dbReference type="NCBI Taxonomy" id="1166950"/>
    <lineage>
        <taxon>Bacteria</taxon>
        <taxon>Pseudomonadati</taxon>
        <taxon>Pseudomonadota</taxon>
        <taxon>Gammaproteobacteria</taxon>
        <taxon>Chromatiales</taxon>
        <taxon>Chromatiaceae</taxon>
        <taxon>Thiodictyon</taxon>
    </lineage>
</organism>
<feature type="active site" description="Proton acceptor" evidence="13">
    <location>
        <position position="287"/>
    </location>
</feature>
<evidence type="ECO:0000256" key="11">
    <source>
        <dbReference type="ARBA" id="ARBA00022989"/>
    </source>
</evidence>
<keyword evidence="5 13" id="KW-0808">Transferase</keyword>
<evidence type="ECO:0000256" key="12">
    <source>
        <dbReference type="ARBA" id="ARBA00023136"/>
    </source>
</evidence>
<proteinExistence type="inferred from homology"/>
<keyword evidence="3 13" id="KW-1003">Cell membrane</keyword>
<dbReference type="AlphaFoldDB" id="A0A2K8U2F3"/>
<keyword evidence="9 13" id="KW-0418">Kinase</keyword>
<evidence type="ECO:0000313" key="16">
    <source>
        <dbReference type="Proteomes" id="UP000232638"/>
    </source>
</evidence>
<dbReference type="InterPro" id="IPR050154">
    <property type="entry name" value="UbiB_kinase"/>
</dbReference>
<dbReference type="UniPathway" id="UPA00232"/>
<dbReference type="RefSeq" id="WP_100917580.1">
    <property type="nucleotide sequence ID" value="NZ_CP020370.1"/>
</dbReference>
<evidence type="ECO:0000256" key="2">
    <source>
        <dbReference type="ARBA" id="ARBA00009670"/>
    </source>
</evidence>
<dbReference type="PANTHER" id="PTHR10566:SF113">
    <property type="entry name" value="PROTEIN ACTIVITY OF BC1 COMPLEX KINASE 7, CHLOROPLASTIC"/>
    <property type="match status" value="1"/>
</dbReference>
<accession>A0A2K8U2F3</accession>
<evidence type="ECO:0000256" key="1">
    <source>
        <dbReference type="ARBA" id="ARBA00005020"/>
    </source>
</evidence>
<dbReference type="Pfam" id="PF03109">
    <property type="entry name" value="ABC1"/>
    <property type="match status" value="1"/>
</dbReference>
<keyword evidence="7 13" id="KW-0812">Transmembrane</keyword>
<dbReference type="GO" id="GO:0005524">
    <property type="term" value="F:ATP binding"/>
    <property type="evidence" value="ECO:0007669"/>
    <property type="project" value="UniProtKB-KW"/>
</dbReference>
<protein>
    <recommendedName>
        <fullName evidence="13">Probable protein kinase UbiB</fullName>
        <ecNumber evidence="13">2.7.-.-</ecNumber>
    </recommendedName>
    <alternativeName>
        <fullName evidence="13">Ubiquinone biosynthesis protein UbiB</fullName>
    </alternativeName>
</protein>
<feature type="binding site" evidence="13">
    <location>
        <position position="152"/>
    </location>
    <ligand>
        <name>ATP</name>
        <dbReference type="ChEBI" id="CHEBI:30616"/>
    </ligand>
</feature>
<keyword evidence="4" id="KW-0997">Cell inner membrane</keyword>
<dbReference type="GO" id="GO:0005886">
    <property type="term" value="C:plasma membrane"/>
    <property type="evidence" value="ECO:0007669"/>
    <property type="project" value="UniProtKB-SubCell"/>
</dbReference>
<dbReference type="NCBIfam" id="NF003404">
    <property type="entry name" value="PRK04750.1"/>
    <property type="match status" value="1"/>
</dbReference>
<dbReference type="KEGG" id="tsy:THSYN_01510"/>
<feature type="transmembrane region" description="Helical" evidence="13">
    <location>
        <begin position="523"/>
        <end position="544"/>
    </location>
</feature>
<feature type="binding site" evidence="13">
    <location>
        <begin position="130"/>
        <end position="138"/>
    </location>
    <ligand>
        <name>ATP</name>
        <dbReference type="ChEBI" id="CHEBI:30616"/>
    </ligand>
</feature>
<keyword evidence="11 13" id="KW-1133">Transmembrane helix</keyword>
<keyword evidence="6 13" id="KW-0831">Ubiquinone biosynthesis</keyword>
<comment type="caution">
    <text evidence="13">Lacks conserved residue(s) required for the propagation of feature annotation.</text>
</comment>
<evidence type="ECO:0000256" key="10">
    <source>
        <dbReference type="ARBA" id="ARBA00022840"/>
    </source>
</evidence>
<keyword evidence="8 13" id="KW-0547">Nucleotide-binding</keyword>
<dbReference type="EMBL" id="CP020370">
    <property type="protein sequence ID" value="AUB79762.1"/>
    <property type="molecule type" value="Genomic_DNA"/>
</dbReference>
<evidence type="ECO:0000256" key="5">
    <source>
        <dbReference type="ARBA" id="ARBA00022679"/>
    </source>
</evidence>
<evidence type="ECO:0000256" key="3">
    <source>
        <dbReference type="ARBA" id="ARBA00022475"/>
    </source>
</evidence>
<comment type="similarity">
    <text evidence="2">Belongs to the protein kinase superfamily. ADCK protein kinase family.</text>
</comment>
<evidence type="ECO:0000256" key="8">
    <source>
        <dbReference type="ARBA" id="ARBA00022741"/>
    </source>
</evidence>
<dbReference type="InterPro" id="IPR045308">
    <property type="entry name" value="UbiB_bact"/>
</dbReference>
<dbReference type="Proteomes" id="UP000232638">
    <property type="component" value="Chromosome"/>
</dbReference>
<dbReference type="GO" id="GO:0006744">
    <property type="term" value="P:ubiquinone biosynthetic process"/>
    <property type="evidence" value="ECO:0007669"/>
    <property type="project" value="UniProtKB-UniPathway"/>
</dbReference>
<reference evidence="15 16" key="1">
    <citation type="submission" date="2017-03" db="EMBL/GenBank/DDBJ databases">
        <title>Complete genome sequence of Candidatus 'Thiodictyon syntrophicum' sp. nov. strain Cad16T, a photolithoautotroph purple sulfur bacterium isolated from an alpine meromictic lake.</title>
        <authorList>
            <person name="Luedin S.M."/>
            <person name="Pothier J.F."/>
            <person name="Danza F."/>
            <person name="Storelli N."/>
            <person name="Wittwer M."/>
            <person name="Tonolla M."/>
        </authorList>
    </citation>
    <scope>NUCLEOTIDE SEQUENCE [LARGE SCALE GENOMIC DNA]</scope>
    <source>
        <strain evidence="15 16">Cad16T</strain>
    </source>
</reference>
<evidence type="ECO:0000256" key="9">
    <source>
        <dbReference type="ARBA" id="ARBA00022777"/>
    </source>
</evidence>
<dbReference type="InterPro" id="IPR010232">
    <property type="entry name" value="UbiB"/>
</dbReference>
<evidence type="ECO:0000256" key="4">
    <source>
        <dbReference type="ARBA" id="ARBA00022519"/>
    </source>
</evidence>
<dbReference type="EC" id="2.7.-.-" evidence="13"/>
<dbReference type="GO" id="GO:0004672">
    <property type="term" value="F:protein kinase activity"/>
    <property type="evidence" value="ECO:0007669"/>
    <property type="project" value="UniProtKB-UniRule"/>
</dbReference>
<dbReference type="PANTHER" id="PTHR10566">
    <property type="entry name" value="CHAPERONE-ACTIVITY OF BC1 COMPLEX CABC1 -RELATED"/>
    <property type="match status" value="1"/>
</dbReference>